<dbReference type="eggNOG" id="KOG0197">
    <property type="taxonomic scope" value="Eukaryota"/>
</dbReference>
<evidence type="ECO:0000256" key="1">
    <source>
        <dbReference type="ARBA" id="ARBA00022741"/>
    </source>
</evidence>
<keyword evidence="2" id="KW-0067">ATP-binding</keyword>
<dbReference type="Pfam" id="PF07714">
    <property type="entry name" value="PK_Tyr_Ser-Thr"/>
    <property type="match status" value="1"/>
</dbReference>
<protein>
    <recommendedName>
        <fullName evidence="3">Protein kinase domain-containing protein</fullName>
    </recommendedName>
</protein>
<gene>
    <name evidence="4" type="ORF">FOMPIDRAFT_1126611</name>
</gene>
<evidence type="ECO:0000256" key="2">
    <source>
        <dbReference type="ARBA" id="ARBA00022840"/>
    </source>
</evidence>
<feature type="non-terminal residue" evidence="4">
    <location>
        <position position="1"/>
    </location>
</feature>
<evidence type="ECO:0000259" key="3">
    <source>
        <dbReference type="PROSITE" id="PS50011"/>
    </source>
</evidence>
<dbReference type="GO" id="GO:0004672">
    <property type="term" value="F:protein kinase activity"/>
    <property type="evidence" value="ECO:0007669"/>
    <property type="project" value="InterPro"/>
</dbReference>
<dbReference type="EMBL" id="KE504166">
    <property type="protein sequence ID" value="EPS98374.1"/>
    <property type="molecule type" value="Genomic_DNA"/>
</dbReference>
<organism evidence="4 5">
    <name type="scientific">Fomitopsis schrenkii</name>
    <name type="common">Brown rot fungus</name>
    <dbReference type="NCBI Taxonomy" id="2126942"/>
    <lineage>
        <taxon>Eukaryota</taxon>
        <taxon>Fungi</taxon>
        <taxon>Dikarya</taxon>
        <taxon>Basidiomycota</taxon>
        <taxon>Agaricomycotina</taxon>
        <taxon>Agaricomycetes</taxon>
        <taxon>Polyporales</taxon>
        <taxon>Fomitopsis</taxon>
    </lineage>
</organism>
<dbReference type="Gene3D" id="1.10.510.10">
    <property type="entry name" value="Transferase(Phosphotransferase) domain 1"/>
    <property type="match status" value="1"/>
</dbReference>
<dbReference type="STRING" id="743788.S8FJ16"/>
<dbReference type="HOGENOM" id="CLU_000288_7_18_1"/>
<dbReference type="OrthoDB" id="2800760at2759"/>
<name>S8FJ16_FOMSC</name>
<proteinExistence type="predicted"/>
<dbReference type="PANTHER" id="PTHR24418">
    <property type="entry name" value="TYROSINE-PROTEIN KINASE"/>
    <property type="match status" value="1"/>
</dbReference>
<dbReference type="GO" id="GO:0005524">
    <property type="term" value="F:ATP binding"/>
    <property type="evidence" value="ECO:0007669"/>
    <property type="project" value="UniProtKB-KW"/>
</dbReference>
<dbReference type="InterPro" id="IPR011009">
    <property type="entry name" value="Kinase-like_dom_sf"/>
</dbReference>
<dbReference type="InterPro" id="IPR001245">
    <property type="entry name" value="Ser-Thr/Tyr_kinase_cat_dom"/>
</dbReference>
<dbReference type="InterPro" id="IPR000719">
    <property type="entry name" value="Prot_kinase_dom"/>
</dbReference>
<sequence>IRKGLAQLQKLADILPAIKRLDGEVVCIGNRPVTNEKYHEIWKGLWQNHDPVALKTLPQVDPGPSSRATKRLIREMEVRSRLKHEHIQGFFGITTDINHFICIVSEWRSNGNLLQFVAHTENVNKMHLLSGAASGLAYLHSESVVHGNGEFSTRYPHIYGEALICDFGMAKIVIDVSDTPSTITDTLSKSTSSRWMAPELIHRDEAELTFACDVWSFGMTMLELFTMVKPWAEFKREAHIHRATATGCKPARPEHCPDLTNRMWAVMLGCWEGDPTNRPVIATVASQIQCEDGGIRGYSTSFLCRTIPGRSRLNMPPTTVNAR</sequence>
<keyword evidence="1" id="KW-0547">Nucleotide-binding</keyword>
<dbReference type="SUPFAM" id="SSF56112">
    <property type="entry name" value="Protein kinase-like (PK-like)"/>
    <property type="match status" value="1"/>
</dbReference>
<evidence type="ECO:0000313" key="5">
    <source>
        <dbReference type="Proteomes" id="UP000015241"/>
    </source>
</evidence>
<feature type="domain" description="Protein kinase" evidence="3">
    <location>
        <begin position="1"/>
        <end position="303"/>
    </location>
</feature>
<dbReference type="InParanoid" id="S8FJ16"/>
<dbReference type="PROSITE" id="PS50011">
    <property type="entry name" value="PROTEIN_KINASE_DOM"/>
    <property type="match status" value="1"/>
</dbReference>
<accession>S8FJ16</accession>
<keyword evidence="5" id="KW-1185">Reference proteome</keyword>
<reference evidence="4 5" key="1">
    <citation type="journal article" date="2012" name="Science">
        <title>The Paleozoic origin of enzymatic lignin decomposition reconstructed from 31 fungal genomes.</title>
        <authorList>
            <person name="Floudas D."/>
            <person name="Binder M."/>
            <person name="Riley R."/>
            <person name="Barry K."/>
            <person name="Blanchette R.A."/>
            <person name="Henrissat B."/>
            <person name="Martinez A.T."/>
            <person name="Otillar R."/>
            <person name="Spatafora J.W."/>
            <person name="Yadav J.S."/>
            <person name="Aerts A."/>
            <person name="Benoit I."/>
            <person name="Boyd A."/>
            <person name="Carlson A."/>
            <person name="Copeland A."/>
            <person name="Coutinho P.M."/>
            <person name="de Vries R.P."/>
            <person name="Ferreira P."/>
            <person name="Findley K."/>
            <person name="Foster B."/>
            <person name="Gaskell J."/>
            <person name="Glotzer D."/>
            <person name="Gorecki P."/>
            <person name="Heitman J."/>
            <person name="Hesse C."/>
            <person name="Hori C."/>
            <person name="Igarashi K."/>
            <person name="Jurgens J.A."/>
            <person name="Kallen N."/>
            <person name="Kersten P."/>
            <person name="Kohler A."/>
            <person name="Kuees U."/>
            <person name="Kumar T.K.A."/>
            <person name="Kuo A."/>
            <person name="LaButti K."/>
            <person name="Larrondo L.F."/>
            <person name="Lindquist E."/>
            <person name="Ling A."/>
            <person name="Lombard V."/>
            <person name="Lucas S."/>
            <person name="Lundell T."/>
            <person name="Martin R."/>
            <person name="McLaughlin D.J."/>
            <person name="Morgenstern I."/>
            <person name="Morin E."/>
            <person name="Murat C."/>
            <person name="Nagy L.G."/>
            <person name="Nolan M."/>
            <person name="Ohm R.A."/>
            <person name="Patyshakuliyeva A."/>
            <person name="Rokas A."/>
            <person name="Ruiz-Duenas F.J."/>
            <person name="Sabat G."/>
            <person name="Salamov A."/>
            <person name="Samejima M."/>
            <person name="Schmutz J."/>
            <person name="Slot J.C."/>
            <person name="St John F."/>
            <person name="Stenlid J."/>
            <person name="Sun H."/>
            <person name="Sun S."/>
            <person name="Syed K."/>
            <person name="Tsang A."/>
            <person name="Wiebenga A."/>
            <person name="Young D."/>
            <person name="Pisabarro A."/>
            <person name="Eastwood D.C."/>
            <person name="Martin F."/>
            <person name="Cullen D."/>
            <person name="Grigoriev I.V."/>
            <person name="Hibbett D.S."/>
        </authorList>
    </citation>
    <scope>NUCLEOTIDE SEQUENCE</scope>
    <source>
        <strain evidence="5">FP-58527</strain>
    </source>
</reference>
<dbReference type="Proteomes" id="UP000015241">
    <property type="component" value="Unassembled WGS sequence"/>
</dbReference>
<dbReference type="AlphaFoldDB" id="S8FJ16"/>
<evidence type="ECO:0000313" key="4">
    <source>
        <dbReference type="EMBL" id="EPS98374.1"/>
    </source>
</evidence>
<dbReference type="InterPro" id="IPR050198">
    <property type="entry name" value="Non-receptor_tyrosine_kinases"/>
</dbReference>